<dbReference type="EMBL" id="JAROCY010000035">
    <property type="protein sequence ID" value="MDF8335657.1"/>
    <property type="molecule type" value="Genomic_DNA"/>
</dbReference>
<keyword evidence="3" id="KW-1185">Reference proteome</keyword>
<dbReference type="Proteomes" id="UP001222770">
    <property type="component" value="Unassembled WGS sequence"/>
</dbReference>
<proteinExistence type="predicted"/>
<name>A0ABT6CPX0_9SPHN</name>
<reference evidence="2 3" key="1">
    <citation type="submission" date="2023-03" db="EMBL/GenBank/DDBJ databases">
        <title>Novosphingobium cyanobacteriorum sp. nov., isolated from a eutrophic reservoir during the Microcystis bloom period.</title>
        <authorList>
            <person name="Kang M."/>
            <person name="Le V."/>
            <person name="Ko S.-R."/>
            <person name="Lee S.-A."/>
            <person name="Ahn C.-Y."/>
        </authorList>
    </citation>
    <scope>NUCLEOTIDE SEQUENCE [LARGE SCALE GENOMIC DNA]</scope>
    <source>
        <strain evidence="2 3">HBC54</strain>
    </source>
</reference>
<comment type="caution">
    <text evidence="2">The sequence shown here is derived from an EMBL/GenBank/DDBJ whole genome shotgun (WGS) entry which is preliminary data.</text>
</comment>
<organism evidence="2 3">
    <name type="scientific">Novosphingobium cyanobacteriorum</name>
    <dbReference type="NCBI Taxonomy" id="3024215"/>
    <lineage>
        <taxon>Bacteria</taxon>
        <taxon>Pseudomonadati</taxon>
        <taxon>Pseudomonadota</taxon>
        <taxon>Alphaproteobacteria</taxon>
        <taxon>Sphingomonadales</taxon>
        <taxon>Sphingomonadaceae</taxon>
        <taxon>Novosphingobium</taxon>
    </lineage>
</organism>
<sequence>NKLKNARRLATRYDKTADSYLGFVQIVSIRLWTRQFVNAS</sequence>
<evidence type="ECO:0000313" key="3">
    <source>
        <dbReference type="Proteomes" id="UP001222770"/>
    </source>
</evidence>
<protein>
    <submittedName>
        <fullName evidence="2">IS5/IS1182 family transposase</fullName>
    </submittedName>
</protein>
<accession>A0ABT6CPX0</accession>
<feature type="non-terminal residue" evidence="2">
    <location>
        <position position="1"/>
    </location>
</feature>
<evidence type="ECO:0000313" key="2">
    <source>
        <dbReference type="EMBL" id="MDF8335866.1"/>
    </source>
</evidence>
<evidence type="ECO:0000313" key="1">
    <source>
        <dbReference type="EMBL" id="MDF8335657.1"/>
    </source>
</evidence>
<gene>
    <name evidence="1" type="ORF">POM99_20830</name>
    <name evidence="2" type="ORF">POM99_21915</name>
</gene>
<dbReference type="EMBL" id="JAROCY010000053">
    <property type="protein sequence ID" value="MDF8335866.1"/>
    <property type="molecule type" value="Genomic_DNA"/>
</dbReference>